<organism evidence="2 3">
    <name type="scientific">Rubripirellula reticaptiva</name>
    <dbReference type="NCBI Taxonomy" id="2528013"/>
    <lineage>
        <taxon>Bacteria</taxon>
        <taxon>Pseudomonadati</taxon>
        <taxon>Planctomycetota</taxon>
        <taxon>Planctomycetia</taxon>
        <taxon>Pirellulales</taxon>
        <taxon>Pirellulaceae</taxon>
        <taxon>Rubripirellula</taxon>
    </lineage>
</organism>
<keyword evidence="3" id="KW-1185">Reference proteome</keyword>
<dbReference type="Pfam" id="PF03091">
    <property type="entry name" value="CutA1"/>
    <property type="match status" value="1"/>
</dbReference>
<sequence>MEQTQSLVLVITTVETASDAGVLSRALVGLSLAACVQIDGPITSHYRWAGEVQQSSEFRLMIKSSLSAWPELRDQIAKLHPYDEPEIIMTFIDDSSEGYRNWVIDQTT</sequence>
<dbReference type="InterPro" id="IPR011322">
    <property type="entry name" value="N-reg_PII-like_a/b"/>
</dbReference>
<evidence type="ECO:0000313" key="2">
    <source>
        <dbReference type="EMBL" id="TWU58001.1"/>
    </source>
</evidence>
<proteinExistence type="inferred from homology"/>
<dbReference type="AlphaFoldDB" id="A0A5C6FEJ5"/>
<dbReference type="Proteomes" id="UP000317977">
    <property type="component" value="Unassembled WGS sequence"/>
</dbReference>
<dbReference type="InterPro" id="IPR004323">
    <property type="entry name" value="Ion_tolerance_CutA"/>
</dbReference>
<reference evidence="2 3" key="1">
    <citation type="submission" date="2019-02" db="EMBL/GenBank/DDBJ databases">
        <title>Deep-cultivation of Planctomycetes and their phenomic and genomic characterization uncovers novel biology.</title>
        <authorList>
            <person name="Wiegand S."/>
            <person name="Jogler M."/>
            <person name="Boedeker C."/>
            <person name="Pinto D."/>
            <person name="Vollmers J."/>
            <person name="Rivas-Marin E."/>
            <person name="Kohn T."/>
            <person name="Peeters S.H."/>
            <person name="Heuer A."/>
            <person name="Rast P."/>
            <person name="Oberbeckmann S."/>
            <person name="Bunk B."/>
            <person name="Jeske O."/>
            <person name="Meyerdierks A."/>
            <person name="Storesund J.E."/>
            <person name="Kallscheuer N."/>
            <person name="Luecker S."/>
            <person name="Lage O.M."/>
            <person name="Pohl T."/>
            <person name="Merkel B.J."/>
            <person name="Hornburger P."/>
            <person name="Mueller R.-W."/>
            <person name="Bruemmer F."/>
            <person name="Labrenz M."/>
            <person name="Spormann A.M."/>
            <person name="Op Den Camp H."/>
            <person name="Overmann J."/>
            <person name="Amann R."/>
            <person name="Jetten M.S.M."/>
            <person name="Mascher T."/>
            <person name="Medema M.H."/>
            <person name="Devos D.P."/>
            <person name="Kaster A.-K."/>
            <person name="Ovreas L."/>
            <person name="Rohde M."/>
            <person name="Galperin M.Y."/>
            <person name="Jogler C."/>
        </authorList>
    </citation>
    <scope>NUCLEOTIDE SEQUENCE [LARGE SCALE GENOMIC DNA]</scope>
    <source>
        <strain evidence="2 3">Poly59</strain>
    </source>
</reference>
<dbReference type="RefSeq" id="WP_146532798.1">
    <property type="nucleotide sequence ID" value="NZ_SJPX01000001.1"/>
</dbReference>
<accession>A0A5C6FEJ5</accession>
<dbReference type="SUPFAM" id="SSF54913">
    <property type="entry name" value="GlnB-like"/>
    <property type="match status" value="1"/>
</dbReference>
<dbReference type="InterPro" id="IPR015867">
    <property type="entry name" value="N-reg_PII/ATP_PRibTrfase_C"/>
</dbReference>
<dbReference type="PANTHER" id="PTHR23419">
    <property type="entry name" value="DIVALENT CATION TOLERANCE CUTA-RELATED"/>
    <property type="match status" value="1"/>
</dbReference>
<evidence type="ECO:0000256" key="1">
    <source>
        <dbReference type="ARBA" id="ARBA00010169"/>
    </source>
</evidence>
<dbReference type="Gene3D" id="3.30.70.120">
    <property type="match status" value="1"/>
</dbReference>
<protein>
    <submittedName>
        <fullName evidence="2">Divalent-cation tolerance protein CutA</fullName>
    </submittedName>
</protein>
<dbReference type="GO" id="GO:0005507">
    <property type="term" value="F:copper ion binding"/>
    <property type="evidence" value="ECO:0007669"/>
    <property type="project" value="TreeGrafter"/>
</dbReference>
<dbReference type="GO" id="GO:0010038">
    <property type="term" value="P:response to metal ion"/>
    <property type="evidence" value="ECO:0007669"/>
    <property type="project" value="InterPro"/>
</dbReference>
<dbReference type="PANTHER" id="PTHR23419:SF8">
    <property type="entry name" value="FI09726P"/>
    <property type="match status" value="1"/>
</dbReference>
<dbReference type="OrthoDB" id="37622at2"/>
<gene>
    <name evidence="2" type="primary">cutA</name>
    <name evidence="2" type="ORF">Poly59_09100</name>
</gene>
<name>A0A5C6FEJ5_9BACT</name>
<comment type="caution">
    <text evidence="2">The sequence shown here is derived from an EMBL/GenBank/DDBJ whole genome shotgun (WGS) entry which is preliminary data.</text>
</comment>
<comment type="similarity">
    <text evidence="1">Belongs to the CutA family.</text>
</comment>
<evidence type="ECO:0000313" key="3">
    <source>
        <dbReference type="Proteomes" id="UP000317977"/>
    </source>
</evidence>
<dbReference type="EMBL" id="SJPX01000001">
    <property type="protein sequence ID" value="TWU58001.1"/>
    <property type="molecule type" value="Genomic_DNA"/>
</dbReference>